<reference evidence="1" key="1">
    <citation type="journal article" date="2020" name="Stud. Mycol.">
        <title>101 Dothideomycetes genomes: a test case for predicting lifestyles and emergence of pathogens.</title>
        <authorList>
            <person name="Haridas S."/>
            <person name="Albert R."/>
            <person name="Binder M."/>
            <person name="Bloem J."/>
            <person name="Labutti K."/>
            <person name="Salamov A."/>
            <person name="Andreopoulos B."/>
            <person name="Baker S."/>
            <person name="Barry K."/>
            <person name="Bills G."/>
            <person name="Bluhm B."/>
            <person name="Cannon C."/>
            <person name="Castanera R."/>
            <person name="Culley D."/>
            <person name="Daum C."/>
            <person name="Ezra D."/>
            <person name="Gonzalez J."/>
            <person name="Henrissat B."/>
            <person name="Kuo A."/>
            <person name="Liang C."/>
            <person name="Lipzen A."/>
            <person name="Lutzoni F."/>
            <person name="Magnuson J."/>
            <person name="Mondo S."/>
            <person name="Nolan M."/>
            <person name="Ohm R."/>
            <person name="Pangilinan J."/>
            <person name="Park H.-J."/>
            <person name="Ramirez L."/>
            <person name="Alfaro M."/>
            <person name="Sun H."/>
            <person name="Tritt A."/>
            <person name="Yoshinaga Y."/>
            <person name="Zwiers L.-H."/>
            <person name="Turgeon B."/>
            <person name="Goodwin S."/>
            <person name="Spatafora J."/>
            <person name="Crous P."/>
            <person name="Grigoriev I."/>
        </authorList>
    </citation>
    <scope>NUCLEOTIDE SEQUENCE</scope>
    <source>
        <strain evidence="1">CBS 525.71</strain>
    </source>
</reference>
<evidence type="ECO:0000313" key="2">
    <source>
        <dbReference type="Proteomes" id="UP000799754"/>
    </source>
</evidence>
<dbReference type="Proteomes" id="UP000799754">
    <property type="component" value="Unassembled WGS sequence"/>
</dbReference>
<proteinExistence type="predicted"/>
<accession>A0ACB6RL94</accession>
<name>A0ACB6RL94_9PLEO</name>
<gene>
    <name evidence="1" type="ORF">BU25DRAFT_230408</name>
</gene>
<evidence type="ECO:0000313" key="1">
    <source>
        <dbReference type="EMBL" id="KAF2621742.1"/>
    </source>
</evidence>
<sequence length="166" mass="18240">MPTAITSLDSLGHFMGGSNDHDDQMALSKSYGSGKPSSFSWTNIGPLARSSIGYTIDQIKLTSKTMVETSSTLWCHTVLFDERMPWPLQDAHAACALYNARNDINAEFVVKHITSQVDELIITPPPIALIDLIARAHILWCYAWNATIDSGFDELTTALVRPTTAI</sequence>
<dbReference type="EMBL" id="MU006751">
    <property type="protein sequence ID" value="KAF2621742.1"/>
    <property type="molecule type" value="Genomic_DNA"/>
</dbReference>
<keyword evidence="2" id="KW-1185">Reference proteome</keyword>
<organism evidence="1 2">
    <name type="scientific">Macroventuria anomochaeta</name>
    <dbReference type="NCBI Taxonomy" id="301207"/>
    <lineage>
        <taxon>Eukaryota</taxon>
        <taxon>Fungi</taxon>
        <taxon>Dikarya</taxon>
        <taxon>Ascomycota</taxon>
        <taxon>Pezizomycotina</taxon>
        <taxon>Dothideomycetes</taxon>
        <taxon>Pleosporomycetidae</taxon>
        <taxon>Pleosporales</taxon>
        <taxon>Pleosporineae</taxon>
        <taxon>Didymellaceae</taxon>
        <taxon>Macroventuria</taxon>
    </lineage>
</organism>
<comment type="caution">
    <text evidence="1">The sequence shown here is derived from an EMBL/GenBank/DDBJ whole genome shotgun (WGS) entry which is preliminary data.</text>
</comment>
<protein>
    <submittedName>
        <fullName evidence="1">Uncharacterized protein</fullName>
    </submittedName>
</protein>